<feature type="compositionally biased region" description="Polar residues" evidence="1">
    <location>
        <begin position="401"/>
        <end position="413"/>
    </location>
</feature>
<feature type="compositionally biased region" description="Polar residues" evidence="1">
    <location>
        <begin position="507"/>
        <end position="519"/>
    </location>
</feature>
<dbReference type="InterPro" id="IPR006624">
    <property type="entry name" value="Beta-propeller_rpt_TECPR"/>
</dbReference>
<dbReference type="Gene3D" id="2.130.10.10">
    <property type="entry name" value="YVTN repeat-like/Quinoprotein amine dehydrogenase"/>
    <property type="match status" value="1"/>
</dbReference>
<dbReference type="GO" id="GO:0005737">
    <property type="term" value="C:cytoplasm"/>
    <property type="evidence" value="ECO:0007669"/>
    <property type="project" value="GOC"/>
</dbReference>
<evidence type="ECO:0000313" key="3">
    <source>
        <dbReference type="Proteomes" id="UP000271162"/>
    </source>
</evidence>
<dbReference type="AlphaFoldDB" id="A0A158QWS1"/>
<proteinExistence type="predicted"/>
<dbReference type="EMBL" id="UYSL01019755">
    <property type="protein sequence ID" value="VDL69308.1"/>
    <property type="molecule type" value="Genomic_DNA"/>
</dbReference>
<gene>
    <name evidence="2" type="ORF">NBR_LOCUS5719</name>
</gene>
<feature type="compositionally biased region" description="Polar residues" evidence="1">
    <location>
        <begin position="436"/>
        <end position="458"/>
    </location>
</feature>
<protein>
    <submittedName>
        <fullName evidence="4">Tectonin beta-propeller repeat-containing protein 2</fullName>
    </submittedName>
</protein>
<dbReference type="InterPro" id="IPR036322">
    <property type="entry name" value="WD40_repeat_dom_sf"/>
</dbReference>
<dbReference type="SMART" id="SM00706">
    <property type="entry name" value="TECPR"/>
    <property type="match status" value="3"/>
</dbReference>
<dbReference type="GO" id="GO:0032527">
    <property type="term" value="P:protein exit from endoplasmic reticulum"/>
    <property type="evidence" value="ECO:0007669"/>
    <property type="project" value="TreeGrafter"/>
</dbReference>
<evidence type="ECO:0000313" key="4">
    <source>
        <dbReference type="WBParaSite" id="NBR_0000571801-mRNA-1"/>
    </source>
</evidence>
<accession>A0A158QWS1</accession>
<evidence type="ECO:0000256" key="1">
    <source>
        <dbReference type="SAM" id="MobiDB-lite"/>
    </source>
</evidence>
<organism evidence="4">
    <name type="scientific">Nippostrongylus brasiliensis</name>
    <name type="common">Rat hookworm</name>
    <dbReference type="NCBI Taxonomy" id="27835"/>
    <lineage>
        <taxon>Eukaryota</taxon>
        <taxon>Metazoa</taxon>
        <taxon>Ecdysozoa</taxon>
        <taxon>Nematoda</taxon>
        <taxon>Chromadorea</taxon>
        <taxon>Rhabditida</taxon>
        <taxon>Rhabditina</taxon>
        <taxon>Rhabditomorpha</taxon>
        <taxon>Strongyloidea</taxon>
        <taxon>Heligmosomidae</taxon>
        <taxon>Nippostrongylus</taxon>
    </lineage>
</organism>
<keyword evidence="3" id="KW-1185">Reference proteome</keyword>
<dbReference type="SUPFAM" id="SSF50978">
    <property type="entry name" value="WD40 repeat-like"/>
    <property type="match status" value="1"/>
</dbReference>
<dbReference type="PANTHER" id="PTHR23287">
    <property type="entry name" value="RUBY-EYE2-LIKE PROTEIN"/>
    <property type="match status" value="1"/>
</dbReference>
<feature type="compositionally biased region" description="Polar residues" evidence="1">
    <location>
        <begin position="359"/>
        <end position="369"/>
    </location>
</feature>
<evidence type="ECO:0000313" key="2">
    <source>
        <dbReference type="EMBL" id="VDL69308.1"/>
    </source>
</evidence>
<feature type="region of interest" description="Disordered" evidence="1">
    <location>
        <begin position="355"/>
        <end position="415"/>
    </location>
</feature>
<dbReference type="Proteomes" id="UP000271162">
    <property type="component" value="Unassembled WGS sequence"/>
</dbReference>
<feature type="region of interest" description="Disordered" evidence="1">
    <location>
        <begin position="496"/>
        <end position="519"/>
    </location>
</feature>
<dbReference type="OMA" id="QMELPDK"/>
<dbReference type="STRING" id="27835.A0A158QWS1"/>
<name>A0A158QWS1_NIPBR</name>
<reference evidence="2 3" key="2">
    <citation type="submission" date="2018-11" db="EMBL/GenBank/DDBJ databases">
        <authorList>
            <consortium name="Pathogen Informatics"/>
        </authorList>
    </citation>
    <scope>NUCLEOTIDE SEQUENCE [LARGE SCALE GENOMIC DNA]</scope>
</reference>
<dbReference type="PANTHER" id="PTHR23287:SF16">
    <property type="entry name" value="TECTONIN BETA-PROPELLER REPEAT-CONTAINING PROTEIN 2"/>
    <property type="match status" value="1"/>
</dbReference>
<dbReference type="InterPro" id="IPR015943">
    <property type="entry name" value="WD40/YVTN_repeat-like_dom_sf"/>
</dbReference>
<reference evidence="4" key="1">
    <citation type="submission" date="2016-04" db="UniProtKB">
        <authorList>
            <consortium name="WormBaseParasite"/>
        </authorList>
    </citation>
    <scope>IDENTIFICATION</scope>
</reference>
<dbReference type="WBParaSite" id="NBR_0000571801-mRNA-1">
    <property type="protein sequence ID" value="NBR_0000571801-mRNA-1"/>
    <property type="gene ID" value="NBR_0000571801"/>
</dbReference>
<feature type="region of interest" description="Disordered" evidence="1">
    <location>
        <begin position="436"/>
        <end position="459"/>
    </location>
</feature>
<sequence length="1096" mass="119249">MVNERSGDVPAVFHDRLEAISQEIPETFDLGTIAVELSCIAASEAYIIIGARCGALFVYNKRLGKLARPLRTDCFEAVTCIRHLHHRDDFVAVGHNTGTLVVIRLPSGREGASTSLAQCIDKDSHRRSAITCVEWNSNATQGEFYHSFLFEGPSPVLAVGFLNDSVVIHNGLQLAVASTKPPTTCEVITDSEDSVAVLSLRCTESFVYVVERTRICVYTTSFSICETIAADELGRDIASFRAATWDDNATVLAVLSSTNVFCLMDIVTRQILWTASSINGVVVGDFCLDSDGSILYITKPRGVHRIGITAAEKSLLEQVPNILEDALSRMTIREDLNSLIQNVVDIIDPELDIREDSSQHSQEVASTERSYPPGTDYEGTEELPAVVSVIRKEKGRRHRQNSLSKSTNSTVPTTKPVDIDESALLALRRQVLGNTTLSGSPCDSGTGFNTTPSFTPGESPQMAAVICDSNFENANNSLTRDPLDFSNVISLPIETGSTVSPEMDSATAPSTSTGLSQSDDACIAPSTSAQGAESVIGAYEYLLNGDAAQLTSLELKDPSTVHSEGVRACNIATLGRARRPIVLNDRVDIWSKTCLQHSIKTFAVGREHVIVCHRKKNPRMVKLCDLDTKNPPWITTKWAADCVSLNDDESIIWIVRQKVALCAVQPLSGSTGFIECAEDGGGVQEVAVGRNFAWYITKEGVSLQMELPDKAIFSRVDRDWPLTSITVSEEAVWAIRSDTGSLVVRVGLARCKMGLDWVEITPEGPSKLVSACVYGSYGFVVDCSGQLWMTTGVDHKHPYGSSDAFYKICLPNLDAKSSTADCRVVKVSSAGLFLSTGKVMYLSRCALSGHKFPREIPTKYSILDNFSVISAGSFDGEQGSVHLCRENSEIFVYRPSKRNFITLSMPLGSCAIISLCATPQRLSLIDSRGQVFHCDAGTSEWTPEKGFSAVCSLARSKLGSWAITCEGAILMKSHTSDKWLNIAPPSDLPADVFPSQVFTSPNGIYVWIFAGGRAWARSNINARNVSGVKWTETYHTSELCSLAVGDNVVWALDAAGRLLRLRGLAAGNPSGNYWRPIWGELFRETVIDMKNIMPPC</sequence>